<dbReference type="PANTHER" id="PTHR43155:SF2">
    <property type="entry name" value="CYCLIC DI-GMP PHOSPHODIESTERASE PA4108"/>
    <property type="match status" value="1"/>
</dbReference>
<evidence type="ECO:0000313" key="2">
    <source>
        <dbReference type="EMBL" id="NNF08063.1"/>
    </source>
</evidence>
<dbReference type="Pfam" id="PF13487">
    <property type="entry name" value="HD_5"/>
    <property type="match status" value="1"/>
</dbReference>
<sequence length="484" mass="53897">MNAPAQNQNAEIQALGYELVRSFHVTMRTIRSHGWSNEASLQGIESFVDASNKILSVLGEFGLHVNSEFLFVNDVRLKVDALGRTMFDGLAFELQSRGLGSVLFDGELNRRGVEAFLESILLTTEDEVAQDPQNVVDRINRAMKQKTIPVEVIIVKDENDLPSDVDMDRKERAKKAFFKAVTVARAVLTSAHLNKRLNLRRAKRVVQNMVDLMMEEEFTLMGMTTLKDYDNYTFYHSVNVCIFSLALGKRLGLSKVQLSELGVAAMMHDMGKTKVPIEILQKRGMLDSAEIQVMKRHPEAGVRELVKMRGLSSLAFKSMMAAFEHHLNYNPDLPGYPAVRNRFKPHVVGRIVAIADCFDAMTTKRCYTPKAVTRDKALAFMLAQGGKKFDPVLVKIFANLVGVFPVGTLVKLKSGRLAVVTEASEDSTLCHRPHVKPITNRQGIEVEQAEIDLSIPGPNGSVPDEILCAVDDESVGIDVAKYFM</sequence>
<organism evidence="2 3">
    <name type="scientific">Eiseniibacteriota bacterium</name>
    <dbReference type="NCBI Taxonomy" id="2212470"/>
    <lineage>
        <taxon>Bacteria</taxon>
        <taxon>Candidatus Eiseniibacteriota</taxon>
    </lineage>
</organism>
<dbReference type="CDD" id="cd00077">
    <property type="entry name" value="HDc"/>
    <property type="match status" value="1"/>
</dbReference>
<dbReference type="EMBL" id="JABDJR010000605">
    <property type="protein sequence ID" value="NNF08063.1"/>
    <property type="molecule type" value="Genomic_DNA"/>
</dbReference>
<dbReference type="Gene3D" id="1.10.3210.10">
    <property type="entry name" value="Hypothetical protein af1432"/>
    <property type="match status" value="1"/>
</dbReference>
<comment type="caution">
    <text evidence="2">The sequence shown here is derived from an EMBL/GenBank/DDBJ whole genome shotgun (WGS) entry which is preliminary data.</text>
</comment>
<evidence type="ECO:0000313" key="3">
    <source>
        <dbReference type="Proteomes" id="UP000547674"/>
    </source>
</evidence>
<dbReference type="PROSITE" id="PS51832">
    <property type="entry name" value="HD_GYP"/>
    <property type="match status" value="1"/>
</dbReference>
<dbReference type="PANTHER" id="PTHR43155">
    <property type="entry name" value="CYCLIC DI-GMP PHOSPHODIESTERASE PA4108-RELATED"/>
    <property type="match status" value="1"/>
</dbReference>
<dbReference type="InterPro" id="IPR037522">
    <property type="entry name" value="HD_GYP_dom"/>
</dbReference>
<gene>
    <name evidence="2" type="ORF">HKN21_14970</name>
</gene>
<dbReference type="AlphaFoldDB" id="A0A7Y2H3T2"/>
<evidence type="ECO:0000259" key="1">
    <source>
        <dbReference type="PROSITE" id="PS51832"/>
    </source>
</evidence>
<reference evidence="2 3" key="1">
    <citation type="submission" date="2020-03" db="EMBL/GenBank/DDBJ databases">
        <title>Metabolic flexibility allows generalist bacteria to become dominant in a frequently disturbed ecosystem.</title>
        <authorList>
            <person name="Chen Y.-J."/>
            <person name="Leung P.M."/>
            <person name="Bay S.K."/>
            <person name="Hugenholtz P."/>
            <person name="Kessler A.J."/>
            <person name="Shelley G."/>
            <person name="Waite D.W."/>
            <person name="Cook P.L."/>
            <person name="Greening C."/>
        </authorList>
    </citation>
    <scope>NUCLEOTIDE SEQUENCE [LARGE SCALE GENOMIC DNA]</scope>
    <source>
        <strain evidence="2">SS_bin_28</strain>
    </source>
</reference>
<proteinExistence type="predicted"/>
<feature type="domain" description="HD-GYP" evidence="1">
    <location>
        <begin position="211"/>
        <end position="413"/>
    </location>
</feature>
<dbReference type="InterPro" id="IPR003607">
    <property type="entry name" value="HD/PDEase_dom"/>
</dbReference>
<protein>
    <submittedName>
        <fullName evidence="2">HD domain-containing protein</fullName>
    </submittedName>
</protein>
<dbReference type="Proteomes" id="UP000547674">
    <property type="component" value="Unassembled WGS sequence"/>
</dbReference>
<name>A0A7Y2H3T2_UNCEI</name>
<dbReference type="SMART" id="SM00471">
    <property type="entry name" value="HDc"/>
    <property type="match status" value="1"/>
</dbReference>
<dbReference type="SUPFAM" id="SSF109604">
    <property type="entry name" value="HD-domain/PDEase-like"/>
    <property type="match status" value="1"/>
</dbReference>
<accession>A0A7Y2H3T2</accession>